<comment type="caution">
    <text evidence="1">The sequence shown here is derived from an EMBL/GenBank/DDBJ whole genome shotgun (WGS) entry which is preliminary data.</text>
</comment>
<evidence type="ECO:0000313" key="1">
    <source>
        <dbReference type="EMBL" id="MBL4952165.1"/>
    </source>
</evidence>
<name>A0ABS1TLJ5_9BACI</name>
<gene>
    <name evidence="1" type="ORF">JK635_08060</name>
</gene>
<proteinExistence type="predicted"/>
<dbReference type="Proteomes" id="UP000623967">
    <property type="component" value="Unassembled WGS sequence"/>
</dbReference>
<dbReference type="EMBL" id="JAESWB010000134">
    <property type="protein sequence ID" value="MBL4952165.1"/>
    <property type="molecule type" value="Genomic_DNA"/>
</dbReference>
<accession>A0ABS1TLJ5</accession>
<evidence type="ECO:0000313" key="2">
    <source>
        <dbReference type="Proteomes" id="UP000623967"/>
    </source>
</evidence>
<dbReference type="RefSeq" id="WP_202653443.1">
    <property type="nucleotide sequence ID" value="NZ_JAESWB010000134.1"/>
</dbReference>
<organism evidence="1 2">
    <name type="scientific">Neobacillus paridis</name>
    <dbReference type="NCBI Taxonomy" id="2803862"/>
    <lineage>
        <taxon>Bacteria</taxon>
        <taxon>Bacillati</taxon>
        <taxon>Bacillota</taxon>
        <taxon>Bacilli</taxon>
        <taxon>Bacillales</taxon>
        <taxon>Bacillaceae</taxon>
        <taxon>Neobacillus</taxon>
    </lineage>
</organism>
<keyword evidence="2" id="KW-1185">Reference proteome</keyword>
<reference evidence="1 2" key="1">
    <citation type="submission" date="2021-01" db="EMBL/GenBank/DDBJ databases">
        <title>Genome public.</title>
        <authorList>
            <person name="Liu C."/>
            <person name="Sun Q."/>
        </authorList>
    </citation>
    <scope>NUCLEOTIDE SEQUENCE [LARGE SCALE GENOMIC DNA]</scope>
    <source>
        <strain evidence="1 2">YIM B02564</strain>
    </source>
</reference>
<sequence length="171" mass="19734">MYVCLRCEKQLDLYTFIECAKHSINMDESPCPYCKQGSVVELDDVIAPTVMELRRKGYETMFSCGGHWYEEMPIIQIVFLFGCDEVPDVTDLPDGFFSIIIHYPFKEEDPKDVTEQLEILCEIKAGTIPDKMTEINSRCISLLKWAERLPTFEQASYLKELQDGLNDKQAL</sequence>
<protein>
    <submittedName>
        <fullName evidence="1">Uncharacterized protein</fullName>
    </submittedName>
</protein>